<gene>
    <name evidence="7" type="ORF">TDIB3V08_LOCUS9293</name>
</gene>
<organism evidence="7">
    <name type="scientific">Timema douglasi</name>
    <name type="common">Walking stick</name>
    <dbReference type="NCBI Taxonomy" id="61478"/>
    <lineage>
        <taxon>Eukaryota</taxon>
        <taxon>Metazoa</taxon>
        <taxon>Ecdysozoa</taxon>
        <taxon>Arthropoda</taxon>
        <taxon>Hexapoda</taxon>
        <taxon>Insecta</taxon>
        <taxon>Pterygota</taxon>
        <taxon>Neoptera</taxon>
        <taxon>Polyneoptera</taxon>
        <taxon>Phasmatodea</taxon>
        <taxon>Timematodea</taxon>
        <taxon>Timematoidea</taxon>
        <taxon>Timematidae</taxon>
        <taxon>Timema</taxon>
    </lineage>
</organism>
<evidence type="ECO:0000256" key="4">
    <source>
        <dbReference type="ARBA" id="ARBA00022786"/>
    </source>
</evidence>
<reference evidence="7" key="1">
    <citation type="submission" date="2020-11" db="EMBL/GenBank/DDBJ databases">
        <authorList>
            <person name="Tran Van P."/>
        </authorList>
    </citation>
    <scope>NUCLEOTIDE SEQUENCE</scope>
</reference>
<keyword evidence="3" id="KW-0645">Protease</keyword>
<keyword evidence="2" id="KW-0597">Phosphoprotein</keyword>
<dbReference type="GO" id="GO:0005737">
    <property type="term" value="C:cytoplasm"/>
    <property type="evidence" value="ECO:0007669"/>
    <property type="project" value="TreeGrafter"/>
</dbReference>
<proteinExistence type="inferred from homology"/>
<dbReference type="Pfam" id="PF02902">
    <property type="entry name" value="Peptidase_C48"/>
    <property type="match status" value="1"/>
</dbReference>
<evidence type="ECO:0000256" key="1">
    <source>
        <dbReference type="ARBA" id="ARBA00005234"/>
    </source>
</evidence>
<dbReference type="PANTHER" id="PTHR46896:SF3">
    <property type="entry name" value="FI06413P-RELATED"/>
    <property type="match status" value="1"/>
</dbReference>
<dbReference type="InterPro" id="IPR003653">
    <property type="entry name" value="Peptidase_C48_C"/>
</dbReference>
<dbReference type="GO" id="GO:0016926">
    <property type="term" value="P:protein desumoylation"/>
    <property type="evidence" value="ECO:0007669"/>
    <property type="project" value="TreeGrafter"/>
</dbReference>
<evidence type="ECO:0000259" key="6">
    <source>
        <dbReference type="Pfam" id="PF02902"/>
    </source>
</evidence>
<evidence type="ECO:0000256" key="3">
    <source>
        <dbReference type="ARBA" id="ARBA00022670"/>
    </source>
</evidence>
<accession>A0A7R8VQU8</accession>
<dbReference type="EMBL" id="OA570209">
    <property type="protein sequence ID" value="CAD7203117.1"/>
    <property type="molecule type" value="Genomic_DNA"/>
</dbReference>
<dbReference type="GO" id="GO:0006508">
    <property type="term" value="P:proteolysis"/>
    <property type="evidence" value="ECO:0007669"/>
    <property type="project" value="UniProtKB-KW"/>
</dbReference>
<dbReference type="AlphaFoldDB" id="A0A7R8VQU8"/>
<dbReference type="GO" id="GO:0070139">
    <property type="term" value="F:SUMO-specific endopeptidase activity"/>
    <property type="evidence" value="ECO:0007669"/>
    <property type="project" value="TreeGrafter"/>
</dbReference>
<sequence length="202" mass="23391">MTKPCILIFDSYPNHKRTKVVATLREYLDVEFKTKYNMEKKFTRDTMRGSTPLVPLQDNGTDCGLFTLQYAESFLKIDYSIARLGFTVIILSTILPLIPNLPYISSTHHTSQAAGPQTRTHQSSCHRGLRAPVQFPLKSMLSEVFMKSSFFRPRPTECRVKLWFNVINRFEDIEKDSNVLTEYRNYKVSLKDDSVSSYRKCV</sequence>
<keyword evidence="4" id="KW-0833">Ubl conjugation pathway</keyword>
<keyword evidence="5" id="KW-0378">Hydrolase</keyword>
<dbReference type="PANTHER" id="PTHR46896">
    <property type="entry name" value="SENTRIN-SPECIFIC PROTEASE"/>
    <property type="match status" value="1"/>
</dbReference>
<evidence type="ECO:0000313" key="7">
    <source>
        <dbReference type="EMBL" id="CAD7203117.1"/>
    </source>
</evidence>
<evidence type="ECO:0000256" key="2">
    <source>
        <dbReference type="ARBA" id="ARBA00022553"/>
    </source>
</evidence>
<dbReference type="InterPro" id="IPR038765">
    <property type="entry name" value="Papain-like_cys_pep_sf"/>
</dbReference>
<name>A0A7R8VQU8_TIMDO</name>
<feature type="domain" description="Ubiquitin-like protease family profile" evidence="6">
    <location>
        <begin position="6"/>
        <end position="75"/>
    </location>
</feature>
<dbReference type="SUPFAM" id="SSF54001">
    <property type="entry name" value="Cysteine proteinases"/>
    <property type="match status" value="1"/>
</dbReference>
<dbReference type="InterPro" id="IPR051947">
    <property type="entry name" value="Sentrin-specific_protease"/>
</dbReference>
<protein>
    <recommendedName>
        <fullName evidence="6">Ubiquitin-like protease family profile domain-containing protein</fullName>
    </recommendedName>
</protein>
<evidence type="ECO:0000256" key="5">
    <source>
        <dbReference type="ARBA" id="ARBA00022801"/>
    </source>
</evidence>
<dbReference type="GO" id="GO:0005634">
    <property type="term" value="C:nucleus"/>
    <property type="evidence" value="ECO:0007669"/>
    <property type="project" value="TreeGrafter"/>
</dbReference>
<dbReference type="Gene3D" id="3.40.395.10">
    <property type="entry name" value="Adenoviral Proteinase, Chain A"/>
    <property type="match status" value="1"/>
</dbReference>
<comment type="similarity">
    <text evidence="1">Belongs to the peptidase C48 family.</text>
</comment>